<evidence type="ECO:0000313" key="2">
    <source>
        <dbReference type="Proteomes" id="UP000790709"/>
    </source>
</evidence>
<dbReference type="Proteomes" id="UP000790709">
    <property type="component" value="Unassembled WGS sequence"/>
</dbReference>
<comment type="caution">
    <text evidence="1">The sequence shown here is derived from an EMBL/GenBank/DDBJ whole genome shotgun (WGS) entry which is preliminary data.</text>
</comment>
<evidence type="ECO:0000313" key="1">
    <source>
        <dbReference type="EMBL" id="KAH7926501.1"/>
    </source>
</evidence>
<proteinExistence type="predicted"/>
<keyword evidence="2" id="KW-1185">Reference proteome</keyword>
<sequence>MTPPRSCVPDASKNPRKRHASGLHRRCHVAEQHNTFSSYRYMISNHRLAHSFPRYRRTHTYRRWCGATTGRLHAPISGSATRNSCRTPHTWRRRAERVELPRTSLVAGPPPAVTFSPSSPPRDPHVPAWHYQHDPLAPLITSSSAL</sequence>
<dbReference type="EMBL" id="MU266381">
    <property type="protein sequence ID" value="KAH7926501.1"/>
    <property type="molecule type" value="Genomic_DNA"/>
</dbReference>
<organism evidence="1 2">
    <name type="scientific">Leucogyrophana mollusca</name>
    <dbReference type="NCBI Taxonomy" id="85980"/>
    <lineage>
        <taxon>Eukaryota</taxon>
        <taxon>Fungi</taxon>
        <taxon>Dikarya</taxon>
        <taxon>Basidiomycota</taxon>
        <taxon>Agaricomycotina</taxon>
        <taxon>Agaricomycetes</taxon>
        <taxon>Agaricomycetidae</taxon>
        <taxon>Boletales</taxon>
        <taxon>Boletales incertae sedis</taxon>
        <taxon>Leucogyrophana</taxon>
    </lineage>
</organism>
<protein>
    <submittedName>
        <fullName evidence="1">Uncharacterized protein</fullName>
    </submittedName>
</protein>
<reference evidence="1" key="1">
    <citation type="journal article" date="2021" name="New Phytol.">
        <title>Evolutionary innovations through gain and loss of genes in the ectomycorrhizal Boletales.</title>
        <authorList>
            <person name="Wu G."/>
            <person name="Miyauchi S."/>
            <person name="Morin E."/>
            <person name="Kuo A."/>
            <person name="Drula E."/>
            <person name="Varga T."/>
            <person name="Kohler A."/>
            <person name="Feng B."/>
            <person name="Cao Y."/>
            <person name="Lipzen A."/>
            <person name="Daum C."/>
            <person name="Hundley H."/>
            <person name="Pangilinan J."/>
            <person name="Johnson J."/>
            <person name="Barry K."/>
            <person name="LaButti K."/>
            <person name="Ng V."/>
            <person name="Ahrendt S."/>
            <person name="Min B."/>
            <person name="Choi I.G."/>
            <person name="Park H."/>
            <person name="Plett J.M."/>
            <person name="Magnuson J."/>
            <person name="Spatafora J.W."/>
            <person name="Nagy L.G."/>
            <person name="Henrissat B."/>
            <person name="Grigoriev I.V."/>
            <person name="Yang Z.L."/>
            <person name="Xu J."/>
            <person name="Martin F.M."/>
        </authorList>
    </citation>
    <scope>NUCLEOTIDE SEQUENCE</scope>
    <source>
        <strain evidence="1">KUC20120723A-06</strain>
    </source>
</reference>
<accession>A0ACB8BLY6</accession>
<name>A0ACB8BLY6_9AGAM</name>
<gene>
    <name evidence="1" type="ORF">BV22DRAFT_346245</name>
</gene>